<name>A0AA86NPY4_9EUKA</name>
<reference evidence="3 4" key="2">
    <citation type="submission" date="2024-07" db="EMBL/GenBank/DDBJ databases">
        <authorList>
            <person name="Akdeniz Z."/>
        </authorList>
    </citation>
    <scope>NUCLEOTIDE SEQUENCE [LARGE SCALE GENOMIC DNA]</scope>
</reference>
<protein>
    <submittedName>
        <fullName evidence="3">Hypothetical_protein</fullName>
    </submittedName>
</protein>
<dbReference type="EMBL" id="CAXDID020000356">
    <property type="protein sequence ID" value="CAL6081811.1"/>
    <property type="molecule type" value="Genomic_DNA"/>
</dbReference>
<keyword evidence="1" id="KW-1133">Transmembrane helix</keyword>
<evidence type="ECO:0000313" key="3">
    <source>
        <dbReference type="EMBL" id="CAL6081811.1"/>
    </source>
</evidence>
<evidence type="ECO:0000313" key="4">
    <source>
        <dbReference type="Proteomes" id="UP001642409"/>
    </source>
</evidence>
<dbReference type="Proteomes" id="UP001642409">
    <property type="component" value="Unassembled WGS sequence"/>
</dbReference>
<sequence>MSFLYLAVQEEREIYSVAISDEVQNWFNDQLNELSTAFQQPHAQIISAEGLKLCHEYQAVHYFVIADDSIDDLTILDVQNKLKQRYNQKLALKNGRTWMETGLRIIIESVERVCECGNEECRGNCQPQVLKRMNKMGKFVVFVFAVIGLLAFARTSQD</sequence>
<accession>A0AA86NPY4</accession>
<dbReference type="EMBL" id="CATOUU010000310">
    <property type="protein sequence ID" value="CAI9924337.1"/>
    <property type="molecule type" value="Genomic_DNA"/>
</dbReference>
<organism evidence="2">
    <name type="scientific">Hexamita inflata</name>
    <dbReference type="NCBI Taxonomy" id="28002"/>
    <lineage>
        <taxon>Eukaryota</taxon>
        <taxon>Metamonada</taxon>
        <taxon>Diplomonadida</taxon>
        <taxon>Hexamitidae</taxon>
        <taxon>Hexamitinae</taxon>
        <taxon>Hexamita</taxon>
    </lineage>
</organism>
<proteinExistence type="predicted"/>
<reference evidence="2" key="1">
    <citation type="submission" date="2023-06" db="EMBL/GenBank/DDBJ databases">
        <authorList>
            <person name="Kurt Z."/>
        </authorList>
    </citation>
    <scope>NUCLEOTIDE SEQUENCE</scope>
</reference>
<comment type="caution">
    <text evidence="2">The sequence shown here is derived from an EMBL/GenBank/DDBJ whole genome shotgun (WGS) entry which is preliminary data.</text>
</comment>
<gene>
    <name evidence="2" type="ORF">HINF_LOCUS11982</name>
    <name evidence="3" type="ORF">HINF_LOCUS60603</name>
</gene>
<evidence type="ECO:0000313" key="2">
    <source>
        <dbReference type="EMBL" id="CAI9924337.1"/>
    </source>
</evidence>
<feature type="transmembrane region" description="Helical" evidence="1">
    <location>
        <begin position="136"/>
        <end position="153"/>
    </location>
</feature>
<keyword evidence="4" id="KW-1185">Reference proteome</keyword>
<keyword evidence="1" id="KW-0472">Membrane</keyword>
<dbReference type="AlphaFoldDB" id="A0AA86NPY4"/>
<keyword evidence="1" id="KW-0812">Transmembrane</keyword>
<evidence type="ECO:0000256" key="1">
    <source>
        <dbReference type="SAM" id="Phobius"/>
    </source>
</evidence>